<protein>
    <submittedName>
        <fullName evidence="2">ABC transporter permease</fullName>
    </submittedName>
</protein>
<keyword evidence="1" id="KW-0812">Transmembrane</keyword>
<organism evidence="2 3">
    <name type="scientific">Candidatus Eisenbergiella merdigallinarum</name>
    <dbReference type="NCBI Taxonomy" id="2838552"/>
    <lineage>
        <taxon>Bacteria</taxon>
        <taxon>Bacillati</taxon>
        <taxon>Bacillota</taxon>
        <taxon>Clostridia</taxon>
        <taxon>Lachnospirales</taxon>
        <taxon>Lachnospiraceae</taxon>
        <taxon>Eisenbergiella</taxon>
    </lineage>
</organism>
<evidence type="ECO:0000256" key="1">
    <source>
        <dbReference type="SAM" id="Phobius"/>
    </source>
</evidence>
<reference evidence="2" key="1">
    <citation type="journal article" date="2021" name="PeerJ">
        <title>Extensive microbial diversity within the chicken gut microbiome revealed by metagenomics and culture.</title>
        <authorList>
            <person name="Gilroy R."/>
            <person name="Ravi A."/>
            <person name="Getino M."/>
            <person name="Pursley I."/>
            <person name="Horton D.L."/>
            <person name="Alikhan N.F."/>
            <person name="Baker D."/>
            <person name="Gharbi K."/>
            <person name="Hall N."/>
            <person name="Watson M."/>
            <person name="Adriaenssens E.M."/>
            <person name="Foster-Nyarko E."/>
            <person name="Jarju S."/>
            <person name="Secka A."/>
            <person name="Antonio M."/>
            <person name="Oren A."/>
            <person name="Chaudhuri R.R."/>
            <person name="La Ragione R."/>
            <person name="Hildebrand F."/>
            <person name="Pallen M.J."/>
        </authorList>
    </citation>
    <scope>NUCLEOTIDE SEQUENCE</scope>
    <source>
        <strain evidence="2">USAMLcec3-2134</strain>
    </source>
</reference>
<keyword evidence="1" id="KW-0472">Membrane</keyword>
<feature type="transmembrane region" description="Helical" evidence="1">
    <location>
        <begin position="168"/>
        <end position="185"/>
    </location>
</feature>
<dbReference type="Proteomes" id="UP000886883">
    <property type="component" value="Unassembled WGS sequence"/>
</dbReference>
<feature type="transmembrane region" description="Helical" evidence="1">
    <location>
        <begin position="240"/>
        <end position="262"/>
    </location>
</feature>
<evidence type="ECO:0000313" key="2">
    <source>
        <dbReference type="EMBL" id="HJB91720.1"/>
    </source>
</evidence>
<dbReference type="AlphaFoldDB" id="A0A9D2MU64"/>
<feature type="transmembrane region" description="Helical" evidence="1">
    <location>
        <begin position="17"/>
        <end position="36"/>
    </location>
</feature>
<feature type="transmembrane region" description="Helical" evidence="1">
    <location>
        <begin position="104"/>
        <end position="131"/>
    </location>
</feature>
<dbReference type="Pfam" id="PF12730">
    <property type="entry name" value="ABC2_membrane_4"/>
    <property type="match status" value="1"/>
</dbReference>
<feature type="transmembrane region" description="Helical" evidence="1">
    <location>
        <begin position="137"/>
        <end position="161"/>
    </location>
</feature>
<name>A0A9D2MU64_9FIRM</name>
<gene>
    <name evidence="2" type="ORF">H9763_09705</name>
</gene>
<comment type="caution">
    <text evidence="2">The sequence shown here is derived from an EMBL/GenBank/DDBJ whole genome shotgun (WGS) entry which is preliminary data.</text>
</comment>
<accession>A0A9D2MU64</accession>
<keyword evidence="1" id="KW-1133">Transmembrane helix</keyword>
<proteinExistence type="predicted"/>
<feature type="transmembrane region" description="Helical" evidence="1">
    <location>
        <begin position="56"/>
        <end position="78"/>
    </location>
</feature>
<reference evidence="2" key="2">
    <citation type="submission" date="2021-04" db="EMBL/GenBank/DDBJ databases">
        <authorList>
            <person name="Gilroy R."/>
        </authorList>
    </citation>
    <scope>NUCLEOTIDE SEQUENCE</scope>
    <source>
        <strain evidence="2">USAMLcec3-2134</strain>
    </source>
</reference>
<evidence type="ECO:0000313" key="3">
    <source>
        <dbReference type="Proteomes" id="UP000886883"/>
    </source>
</evidence>
<dbReference type="EMBL" id="DWXE01000039">
    <property type="protein sequence ID" value="HJB91720.1"/>
    <property type="molecule type" value="Genomic_DNA"/>
</dbReference>
<sequence>MPDLILCEFFKLKRKPLFFAASAASGLIPLGCALFLPDFHTFSSGAEAVDSMMSSLFQMSATLLLMPALVVLASNLFFEEHDNDTLKNIVTVPVSMPALALAKIFLLLLFSMAFMAAGGLINLIILTAAGWEPTGFWRLFFVGIGQGILMWAGAMPCIFLVVALNRSYIISVIIAFFYTAVNYIFGTSDLFITQPFGLNPGTLLPGSLTFRWYFQYLDFSDPGAEMARLLERISSSFLNAAQAFGTAGMEAFVFFILIALVYRRQGRQKG</sequence>